<dbReference type="EMBL" id="CP062807">
    <property type="protein sequence ID" value="QOT82232.1"/>
    <property type="molecule type" value="Genomic_DNA"/>
</dbReference>
<name>A0A643FSL1_9BURK</name>
<evidence type="ECO:0000313" key="1">
    <source>
        <dbReference type="EMBL" id="QOT82232.1"/>
    </source>
</evidence>
<gene>
    <name evidence="1" type="ORF">F7R26_039680</name>
</gene>
<proteinExistence type="predicted"/>
<keyword evidence="1" id="KW-0614">Plasmid</keyword>
<dbReference type="AlphaFoldDB" id="A0A643FSL1"/>
<reference evidence="1 2" key="1">
    <citation type="submission" date="2020-10" db="EMBL/GenBank/DDBJ databases">
        <title>Complete genome sequence of Cupriavidus basilensis CCUG 49340T.</title>
        <authorList>
            <person name="Salva-Serra F."/>
            <person name="Donoso R.A."/>
            <person name="Cho K.H."/>
            <person name="Yoo J.A."/>
            <person name="Lee K."/>
            <person name="Yoon S.-H."/>
            <person name="Perez-Pantoja D."/>
            <person name="Moore E.R.B."/>
        </authorList>
    </citation>
    <scope>NUCLEOTIDE SEQUENCE [LARGE SCALE GENOMIC DNA]</scope>
    <source>
        <strain evidence="2">CCUG 49340</strain>
        <plasmid evidence="1 2">pRK1-3</plasmid>
    </source>
</reference>
<dbReference type="GeneID" id="98407095"/>
<evidence type="ECO:0000313" key="2">
    <source>
        <dbReference type="Proteomes" id="UP000397656"/>
    </source>
</evidence>
<geneLocation type="plasmid" evidence="1 2">
    <name>pRK1-3</name>
</geneLocation>
<protein>
    <submittedName>
        <fullName evidence="1">Uncharacterized protein</fullName>
    </submittedName>
</protein>
<accession>A0A643FSL1</accession>
<dbReference type="Proteomes" id="UP000397656">
    <property type="component" value="Plasmid pRK1-3"/>
</dbReference>
<organism evidence="1 2">
    <name type="scientific">Cupriavidus basilensis</name>
    <dbReference type="NCBI Taxonomy" id="68895"/>
    <lineage>
        <taxon>Bacteria</taxon>
        <taxon>Pseudomonadati</taxon>
        <taxon>Pseudomonadota</taxon>
        <taxon>Betaproteobacteria</taxon>
        <taxon>Burkholderiales</taxon>
        <taxon>Burkholderiaceae</taxon>
        <taxon>Cupriavidus</taxon>
    </lineage>
</organism>
<sequence>MNTLFKNEEAPERSTDAKAEAFAERINILMGIDSCRWCRMSRAYFAIVPVHMTLVARMIRQLFEQAGCARVTYSREAGSLEAGIDGLQVSGYLVA</sequence>
<dbReference type="RefSeq" id="WP_150986931.1">
    <property type="nucleotide sequence ID" value="NZ_CP062807.1"/>
</dbReference>